<evidence type="ECO:0000313" key="3">
    <source>
        <dbReference type="EMBL" id="KPL78442.1"/>
    </source>
</evidence>
<evidence type="ECO:0000256" key="1">
    <source>
        <dbReference type="SAM" id="Coils"/>
    </source>
</evidence>
<sequence length="619" mass="72274">MSLRLVVEVNEPAKFLINILKGRERYGKEDLRAYLYPEVAQVADRWLREHSLSELAEDASLCTQLDLALEQSLKRTFAQSGLRFLQTRTVELNLEPYDEVKGIRGKYALLNMRTSAELEGMRLAAGSEEEKRRFEEEARIRKAEEETAFRERWQALQHREDLNALAAETEKVQIHEQRIALFQRMREASLSDKINEVRSEHDFELFLDSIDLDKLLKAREREELKQGWLEQDQDHIRERAYLITKAEIEHNFSLRAMQLNFQHAEDVQKLNNELEIARKRSDYEFELRLRVVEEEIKLELKRIEIEKAKQQIEEDRRKRAIELAQFQRRAEREEDEADAMMGMRLLGQMKEMRRKDEEDTNRIRRLDEEERLRIHRVDELERKRAELQMLLERMEVEERLRQNERIHMLKTQESEQEYQLRRLAEIGKLGPEALIAISGTEQGRILADLKKTEALKGMSEEQILAMAAENSPEVAKAFQEKFRAIAEGRTSAEVKEMYERLVHEKDEAARRAQEEADKRAEDIKEAWEKSSDQSRQTTERAMDNITRVAESFARSQGQQTPTQPIIITPGQAPQVIHSVGGGVTAQNGTDGRKVCVNCGQSAPVDAKFCEKCGNEFKGM</sequence>
<protein>
    <recommendedName>
        <fullName evidence="5">Zinc-ribbon domain-containing protein</fullName>
    </recommendedName>
</protein>
<evidence type="ECO:0000313" key="4">
    <source>
        <dbReference type="Proteomes" id="UP000050501"/>
    </source>
</evidence>
<dbReference type="STRING" id="229921.ADN01_14630"/>
<dbReference type="Proteomes" id="UP000050501">
    <property type="component" value="Unassembled WGS sequence"/>
</dbReference>
<evidence type="ECO:0000256" key="2">
    <source>
        <dbReference type="SAM" id="MobiDB-lite"/>
    </source>
</evidence>
<keyword evidence="1" id="KW-0175">Coiled coil</keyword>
<organism evidence="3 4">
    <name type="scientific">Levilinea saccharolytica</name>
    <dbReference type="NCBI Taxonomy" id="229921"/>
    <lineage>
        <taxon>Bacteria</taxon>
        <taxon>Bacillati</taxon>
        <taxon>Chloroflexota</taxon>
        <taxon>Anaerolineae</taxon>
        <taxon>Anaerolineales</taxon>
        <taxon>Anaerolineaceae</taxon>
        <taxon>Levilinea</taxon>
    </lineage>
</organism>
<keyword evidence="4" id="KW-1185">Reference proteome</keyword>
<comment type="caution">
    <text evidence="3">The sequence shown here is derived from an EMBL/GenBank/DDBJ whole genome shotgun (WGS) entry which is preliminary data.</text>
</comment>
<accession>A0A0N8GNL6</accession>
<proteinExistence type="predicted"/>
<gene>
    <name evidence="3" type="ORF">ADN01_14630</name>
</gene>
<name>A0A0N8GNL6_9CHLR</name>
<dbReference type="AlphaFoldDB" id="A0A0N8GNL6"/>
<feature type="coiled-coil region" evidence="1">
    <location>
        <begin position="260"/>
        <end position="400"/>
    </location>
</feature>
<feature type="region of interest" description="Disordered" evidence="2">
    <location>
        <begin position="507"/>
        <end position="538"/>
    </location>
</feature>
<dbReference type="EMBL" id="LGCM01000055">
    <property type="protein sequence ID" value="KPL78442.1"/>
    <property type="molecule type" value="Genomic_DNA"/>
</dbReference>
<reference evidence="3 4" key="1">
    <citation type="submission" date="2015-07" db="EMBL/GenBank/DDBJ databases">
        <title>Genome sequence of Levilinea saccharolytica DSM 16555.</title>
        <authorList>
            <person name="Hemp J."/>
            <person name="Ward L.M."/>
            <person name="Pace L.A."/>
            <person name="Fischer W.W."/>
        </authorList>
    </citation>
    <scope>NUCLEOTIDE SEQUENCE [LARGE SCALE GENOMIC DNA]</scope>
    <source>
        <strain evidence="3 4">KIBI-1</strain>
    </source>
</reference>
<evidence type="ECO:0008006" key="5">
    <source>
        <dbReference type="Google" id="ProtNLM"/>
    </source>
</evidence>